<evidence type="ECO:0000256" key="3">
    <source>
        <dbReference type="ARBA" id="ARBA00023163"/>
    </source>
</evidence>
<dbReference type="Gene3D" id="1.10.10.10">
    <property type="entry name" value="Winged helix-like DNA-binding domain superfamily/Winged helix DNA-binding domain"/>
    <property type="match status" value="1"/>
</dbReference>
<keyword evidence="2 6" id="KW-0238">DNA-binding</keyword>
<dbReference type="PANTHER" id="PTHR35790">
    <property type="entry name" value="HTH-TYPE TRANSCRIPTIONAL REGULATOR PCHR"/>
    <property type="match status" value="1"/>
</dbReference>
<dbReference type="OrthoDB" id="3237509at2"/>
<dbReference type="InterPro" id="IPR000835">
    <property type="entry name" value="HTH_MarR-typ"/>
</dbReference>
<dbReference type="SUPFAM" id="SSF46785">
    <property type="entry name" value="Winged helix' DNA-binding domain"/>
    <property type="match status" value="1"/>
</dbReference>
<evidence type="ECO:0000256" key="2">
    <source>
        <dbReference type="ARBA" id="ARBA00023125"/>
    </source>
</evidence>
<feature type="region of interest" description="Disordered" evidence="4">
    <location>
        <begin position="1"/>
        <end position="24"/>
    </location>
</feature>
<dbReference type="GO" id="GO:0003700">
    <property type="term" value="F:DNA-binding transcription factor activity"/>
    <property type="evidence" value="ECO:0007669"/>
    <property type="project" value="InterPro"/>
</dbReference>
<accession>A0A1G9B6G1</accession>
<feature type="domain" description="HTH marR-type" evidence="5">
    <location>
        <begin position="65"/>
        <end position="160"/>
    </location>
</feature>
<dbReference type="Pfam" id="PF12802">
    <property type="entry name" value="MarR_2"/>
    <property type="match status" value="1"/>
</dbReference>
<sequence>MKNVPNHKTTRTGPSPVAGVSPAPTEDVTILEPLSDVIDSESFTPRLLALVSNALVWRESLLLRREFNLGTNDWRVISALAIRPGAASTEIADFVGMNKAVVSKATNTLIKRELIVPAAGPRGSRPLYLTRAGAEMHDLMKPISLKGEEIILSDLTTDEVTELKALLARLLRKTPELSSVADAPA</sequence>
<dbReference type="SMART" id="SM00347">
    <property type="entry name" value="HTH_MARR"/>
    <property type="match status" value="1"/>
</dbReference>
<gene>
    <name evidence="6" type="ORF">SAMN05216282_10557</name>
</gene>
<name>A0A1G9B6G1_9MICO</name>
<organism evidence="6 7">
    <name type="scientific">Cryobacterium psychrotolerans</name>
    <dbReference type="NCBI Taxonomy" id="386301"/>
    <lineage>
        <taxon>Bacteria</taxon>
        <taxon>Bacillati</taxon>
        <taxon>Actinomycetota</taxon>
        <taxon>Actinomycetes</taxon>
        <taxon>Micrococcales</taxon>
        <taxon>Microbacteriaceae</taxon>
        <taxon>Cryobacterium</taxon>
    </lineage>
</organism>
<evidence type="ECO:0000256" key="1">
    <source>
        <dbReference type="ARBA" id="ARBA00023015"/>
    </source>
</evidence>
<dbReference type="AlphaFoldDB" id="A0A1G9B6G1"/>
<evidence type="ECO:0000313" key="7">
    <source>
        <dbReference type="Proteomes" id="UP000198701"/>
    </source>
</evidence>
<evidence type="ECO:0000259" key="5">
    <source>
        <dbReference type="SMART" id="SM00347"/>
    </source>
</evidence>
<dbReference type="PANTHER" id="PTHR35790:SF4">
    <property type="entry name" value="HTH-TYPE TRANSCRIPTIONAL REGULATOR PCHR"/>
    <property type="match status" value="1"/>
</dbReference>
<dbReference type="InterPro" id="IPR036388">
    <property type="entry name" value="WH-like_DNA-bd_sf"/>
</dbReference>
<dbReference type="GO" id="GO:0003677">
    <property type="term" value="F:DNA binding"/>
    <property type="evidence" value="ECO:0007669"/>
    <property type="project" value="UniProtKB-KW"/>
</dbReference>
<evidence type="ECO:0000256" key="4">
    <source>
        <dbReference type="SAM" id="MobiDB-lite"/>
    </source>
</evidence>
<dbReference type="InterPro" id="IPR052067">
    <property type="entry name" value="Metal_resp_HTH_trans_reg"/>
</dbReference>
<reference evidence="6 7" key="1">
    <citation type="submission" date="2016-10" db="EMBL/GenBank/DDBJ databases">
        <authorList>
            <person name="de Groot N.N."/>
        </authorList>
    </citation>
    <scope>NUCLEOTIDE SEQUENCE [LARGE SCALE GENOMIC DNA]</scope>
    <source>
        <strain evidence="6 7">CGMCC 1.5382</strain>
    </source>
</reference>
<evidence type="ECO:0000313" key="6">
    <source>
        <dbReference type="EMBL" id="SDK34674.1"/>
    </source>
</evidence>
<dbReference type="RefSeq" id="WP_134574932.1">
    <property type="nucleotide sequence ID" value="NZ_FNFU01000005.1"/>
</dbReference>
<keyword evidence="7" id="KW-1185">Reference proteome</keyword>
<dbReference type="Proteomes" id="UP000198701">
    <property type="component" value="Unassembled WGS sequence"/>
</dbReference>
<proteinExistence type="predicted"/>
<dbReference type="InterPro" id="IPR036390">
    <property type="entry name" value="WH_DNA-bd_sf"/>
</dbReference>
<keyword evidence="1" id="KW-0805">Transcription regulation</keyword>
<dbReference type="EMBL" id="FNFU01000005">
    <property type="protein sequence ID" value="SDK34674.1"/>
    <property type="molecule type" value="Genomic_DNA"/>
</dbReference>
<protein>
    <submittedName>
        <fullName evidence="6">DNA-binding transcriptional regulator, MarR family</fullName>
    </submittedName>
</protein>
<keyword evidence="3" id="KW-0804">Transcription</keyword>